<protein>
    <recommendedName>
        <fullName evidence="3">DUF4345 domain-containing protein</fullName>
    </recommendedName>
</protein>
<proteinExistence type="predicted"/>
<reference evidence="1 2" key="1">
    <citation type="journal article" date="2019" name="Emerg. Microbes Infect.">
        <title>Comprehensive subspecies identification of 175 nontuberculous mycobacteria species based on 7547 genomic profiles.</title>
        <authorList>
            <person name="Matsumoto Y."/>
            <person name="Kinjo T."/>
            <person name="Motooka D."/>
            <person name="Nabeya D."/>
            <person name="Jung N."/>
            <person name="Uechi K."/>
            <person name="Horii T."/>
            <person name="Iida T."/>
            <person name="Fujita J."/>
            <person name="Nakamura S."/>
        </authorList>
    </citation>
    <scope>NUCLEOTIDE SEQUENCE [LARGE SCALE GENOMIC DNA]</scope>
    <source>
        <strain evidence="1 2">JCM 15296</strain>
    </source>
</reference>
<dbReference type="EMBL" id="AP022577">
    <property type="protein sequence ID" value="BBX84075.1"/>
    <property type="molecule type" value="Genomic_DNA"/>
</dbReference>
<evidence type="ECO:0000313" key="1">
    <source>
        <dbReference type="EMBL" id="BBX84075.1"/>
    </source>
</evidence>
<gene>
    <name evidence="1" type="ORF">MAUB_19480</name>
</gene>
<dbReference type="RefSeq" id="WP_306789627.1">
    <property type="nucleotide sequence ID" value="NZ_AP022577.1"/>
</dbReference>
<name>A0ABM7IBP5_9MYCO</name>
<dbReference type="Pfam" id="PF14248">
    <property type="entry name" value="DUF4345"/>
    <property type="match status" value="1"/>
</dbReference>
<accession>A0ABM7IBP5</accession>
<keyword evidence="2" id="KW-1185">Reference proteome</keyword>
<dbReference type="Proteomes" id="UP000465609">
    <property type="component" value="Chromosome"/>
</dbReference>
<dbReference type="InterPro" id="IPR025597">
    <property type="entry name" value="DUF4345"/>
</dbReference>
<organism evidence="1 2">
    <name type="scientific">Mycolicibacterium aubagnense</name>
    <dbReference type="NCBI Taxonomy" id="319707"/>
    <lineage>
        <taxon>Bacteria</taxon>
        <taxon>Bacillati</taxon>
        <taxon>Actinomycetota</taxon>
        <taxon>Actinomycetes</taxon>
        <taxon>Mycobacteriales</taxon>
        <taxon>Mycobacteriaceae</taxon>
        <taxon>Mycolicibacterium</taxon>
    </lineage>
</organism>
<evidence type="ECO:0008006" key="3">
    <source>
        <dbReference type="Google" id="ProtNLM"/>
    </source>
</evidence>
<evidence type="ECO:0000313" key="2">
    <source>
        <dbReference type="Proteomes" id="UP000465609"/>
    </source>
</evidence>
<sequence length="157" mass="17065">MNMEYPRAASQPRNDWSRRGLQWTLAGLTVIPMASAIGEIVRGAQGVPGGSPKVPPTVDSSLRYANVFKFAMAVMMWPELGRVERSRTVTFSLSTTFFGGLARMRSWQQRGRPHPVAVAAIALETIGVASLLAWQRSLSSSAAGDVTPDCRVSEVRC</sequence>